<gene>
    <name evidence="1" type="ORF">EL18_02682</name>
</gene>
<dbReference type="AlphaFoldDB" id="A0A084U645"/>
<dbReference type="Proteomes" id="UP000053675">
    <property type="component" value="Unassembled WGS sequence"/>
</dbReference>
<protein>
    <submittedName>
        <fullName evidence="1">Uncharacterized protein</fullName>
    </submittedName>
</protein>
<organism evidence="1 2">
    <name type="scientific">Nitratireductor basaltis</name>
    <dbReference type="NCBI Taxonomy" id="472175"/>
    <lineage>
        <taxon>Bacteria</taxon>
        <taxon>Pseudomonadati</taxon>
        <taxon>Pseudomonadota</taxon>
        <taxon>Alphaproteobacteria</taxon>
        <taxon>Hyphomicrobiales</taxon>
        <taxon>Phyllobacteriaceae</taxon>
        <taxon>Nitratireductor</taxon>
    </lineage>
</organism>
<proteinExistence type="predicted"/>
<keyword evidence="2" id="KW-1185">Reference proteome</keyword>
<accession>A0A084U645</accession>
<comment type="caution">
    <text evidence="1">The sequence shown here is derived from an EMBL/GenBank/DDBJ whole genome shotgun (WGS) entry which is preliminary data.</text>
</comment>
<dbReference type="PATRIC" id="fig|472175.3.peg.2674"/>
<evidence type="ECO:0000313" key="1">
    <source>
        <dbReference type="EMBL" id="KFB08431.1"/>
    </source>
</evidence>
<dbReference type="STRING" id="472175.EL18_02682"/>
<dbReference type="RefSeq" id="WP_036485156.1">
    <property type="nucleotide sequence ID" value="NZ_JMQM01000002.1"/>
</dbReference>
<dbReference type="EMBL" id="JMQM01000002">
    <property type="protein sequence ID" value="KFB08431.1"/>
    <property type="molecule type" value="Genomic_DNA"/>
</dbReference>
<dbReference type="OrthoDB" id="8020021at2"/>
<name>A0A084U645_9HYPH</name>
<reference evidence="1 2" key="1">
    <citation type="submission" date="2014-05" db="EMBL/GenBank/DDBJ databases">
        <title>Draft Genome Sequence of Nitratireductor basaltis Strain UMTGB225, A Marine Bacterium Isolated from Green Barrel Tunicate.</title>
        <authorList>
            <person name="Gan H.Y."/>
        </authorList>
    </citation>
    <scope>NUCLEOTIDE SEQUENCE [LARGE SCALE GENOMIC DNA]</scope>
    <source>
        <strain evidence="1 2">UMTGB225</strain>
    </source>
</reference>
<evidence type="ECO:0000313" key="2">
    <source>
        <dbReference type="Proteomes" id="UP000053675"/>
    </source>
</evidence>
<sequence length="94" mass="10555">MSIITRHRTAPRLRNRTAAIHTYSVGQFATFRNRFDASLPQLCRISGKLPTNGGMPRYRIRKDGEHTEYVATQDELSPVSPAPVDFAPKPTTQS</sequence>